<dbReference type="OrthoDB" id="8963023at2759"/>
<dbReference type="InterPro" id="IPR013783">
    <property type="entry name" value="Ig-like_fold"/>
</dbReference>
<sequence length="136" mass="15415">MFPSRHPALSCEHGGSGRVFSAVGGAEFAFTQQTPTYFTQGGSLTLDLRTPPSERITNILWQFSRNLLAEWGGNMFDLYYYRNKTTTTLDTSTGRLIINDMTKDEEGLYSVEINKVQSDTFKAVMIKHVPKPEVWR</sequence>
<comment type="caution">
    <text evidence="1">The sequence shown here is derived from an EMBL/GenBank/DDBJ whole genome shotgun (WGS) entry which is preliminary data.</text>
</comment>
<gene>
    <name evidence="1" type="ORF">F7725_023715</name>
</gene>
<dbReference type="AlphaFoldDB" id="A0A7J5XXB8"/>
<keyword evidence="2" id="KW-1185">Reference proteome</keyword>
<dbReference type="Proteomes" id="UP000518266">
    <property type="component" value="Unassembled WGS sequence"/>
</dbReference>
<dbReference type="InterPro" id="IPR036179">
    <property type="entry name" value="Ig-like_dom_sf"/>
</dbReference>
<evidence type="ECO:0000313" key="2">
    <source>
        <dbReference type="Proteomes" id="UP000518266"/>
    </source>
</evidence>
<protein>
    <recommendedName>
        <fullName evidence="3">Immunoglobulin V-set domain-containing protein</fullName>
    </recommendedName>
</protein>
<reference evidence="1 2" key="1">
    <citation type="submission" date="2020-03" db="EMBL/GenBank/DDBJ databases">
        <title>Dissostichus mawsoni Genome sequencing and assembly.</title>
        <authorList>
            <person name="Park H."/>
        </authorList>
    </citation>
    <scope>NUCLEOTIDE SEQUENCE [LARGE SCALE GENOMIC DNA]</scope>
    <source>
        <strain evidence="1">DM0001</strain>
        <tissue evidence="1">Muscle</tissue>
    </source>
</reference>
<organism evidence="1 2">
    <name type="scientific">Dissostichus mawsoni</name>
    <name type="common">Antarctic cod</name>
    <dbReference type="NCBI Taxonomy" id="36200"/>
    <lineage>
        <taxon>Eukaryota</taxon>
        <taxon>Metazoa</taxon>
        <taxon>Chordata</taxon>
        <taxon>Craniata</taxon>
        <taxon>Vertebrata</taxon>
        <taxon>Euteleostomi</taxon>
        <taxon>Actinopterygii</taxon>
        <taxon>Neopterygii</taxon>
        <taxon>Teleostei</taxon>
        <taxon>Neoteleostei</taxon>
        <taxon>Acanthomorphata</taxon>
        <taxon>Eupercaria</taxon>
        <taxon>Perciformes</taxon>
        <taxon>Notothenioidei</taxon>
        <taxon>Nototheniidae</taxon>
        <taxon>Dissostichus</taxon>
    </lineage>
</organism>
<evidence type="ECO:0008006" key="3">
    <source>
        <dbReference type="Google" id="ProtNLM"/>
    </source>
</evidence>
<accession>A0A7J5XXB8</accession>
<dbReference type="Gene3D" id="2.60.40.10">
    <property type="entry name" value="Immunoglobulins"/>
    <property type="match status" value="1"/>
</dbReference>
<dbReference type="SUPFAM" id="SSF48726">
    <property type="entry name" value="Immunoglobulin"/>
    <property type="match status" value="1"/>
</dbReference>
<proteinExistence type="predicted"/>
<dbReference type="EMBL" id="JAAKFY010000019">
    <property type="protein sequence ID" value="KAF3841764.1"/>
    <property type="molecule type" value="Genomic_DNA"/>
</dbReference>
<evidence type="ECO:0000313" key="1">
    <source>
        <dbReference type="EMBL" id="KAF3841764.1"/>
    </source>
</evidence>
<name>A0A7J5XXB8_DISMA</name>